<dbReference type="AlphaFoldDB" id="A0A2K9NQD9"/>
<proteinExistence type="predicted"/>
<sequence length="436" mass="50038">MVMAYPHYMKKVAIIGSGISGVSAAYYLNKLGYEVSLFEAGSYFGGHTNTRDVNIDGTLHHIDTGFLVHNNRTYPNLINFFDELEIETHPSEMSFSVMRLSDNLIWAGSNLMTVFAQTKNIFRPRFYSFLKEVLRFNKNAQAYLEESKQRGRLSLGELLVEKGYSQDFQDWYLLPMGGCIWSSPTTKMLDFPAYTFLTFCQNHGLLQIFDRPQWKTVVNGCQTYVQKALSGIERKFLNEAVLSVHKEGSKLIVKTAKREEAFDYCFFCTHPPQTLEILKDSEKDLVACLQKFLYQPNTAVLHMDENILPKKKSVWSAWNYLSAKQEDSSEAVSVSYLINKLQELVTKKAVIVTLNPSVPIKKEKTVEVIQYEHPLFSADAVEGQEQMKKLQGRNNLYFSGAWMRYGFHEDGILSTKEAINAFLRYENKKSEQLEIL</sequence>
<dbReference type="PANTHER" id="PTHR42923">
    <property type="entry name" value="PROTOPORPHYRINOGEN OXIDASE"/>
    <property type="match status" value="1"/>
</dbReference>
<dbReference type="Gene3D" id="3.30.70.1990">
    <property type="match status" value="1"/>
</dbReference>
<dbReference type="PANTHER" id="PTHR42923:SF17">
    <property type="entry name" value="AMINE OXIDASE DOMAIN-CONTAINING PROTEIN"/>
    <property type="match status" value="1"/>
</dbReference>
<dbReference type="SUPFAM" id="SSF51905">
    <property type="entry name" value="FAD/NAD(P)-binding domain"/>
    <property type="match status" value="1"/>
</dbReference>
<dbReference type="KEGG" id="bsto:C0V70_06220"/>
<dbReference type="InterPro" id="IPR050464">
    <property type="entry name" value="Zeta_carotene_desat/Oxidored"/>
</dbReference>
<evidence type="ECO:0000313" key="2">
    <source>
        <dbReference type="Proteomes" id="UP000235584"/>
    </source>
</evidence>
<dbReference type="FunFam" id="1.10.405.20:FF:000001">
    <property type="entry name" value="Amine oxidase"/>
    <property type="match status" value="1"/>
</dbReference>
<keyword evidence="2" id="KW-1185">Reference proteome</keyword>
<evidence type="ECO:0000313" key="1">
    <source>
        <dbReference type="EMBL" id="AUN97712.1"/>
    </source>
</evidence>
<dbReference type="Gene3D" id="3.50.50.60">
    <property type="entry name" value="FAD/NAD(P)-binding domain"/>
    <property type="match status" value="1"/>
</dbReference>
<reference evidence="1 2" key="1">
    <citation type="submission" date="2018-01" db="EMBL/GenBank/DDBJ databases">
        <title>Complete genome sequence of Bacteriovorax stolpii DSM12778.</title>
        <authorList>
            <person name="Tang B."/>
            <person name="Chang J."/>
        </authorList>
    </citation>
    <scope>NUCLEOTIDE SEQUENCE [LARGE SCALE GENOMIC DNA]</scope>
    <source>
        <strain evidence="1 2">DSM 12778</strain>
    </source>
</reference>
<name>A0A2K9NQD9_BACTC</name>
<dbReference type="Gene3D" id="1.10.405.20">
    <property type="match status" value="1"/>
</dbReference>
<dbReference type="EMBL" id="CP025704">
    <property type="protein sequence ID" value="AUN97712.1"/>
    <property type="molecule type" value="Genomic_DNA"/>
</dbReference>
<gene>
    <name evidence="1" type="ORF">C0V70_06220</name>
</gene>
<dbReference type="GO" id="GO:0016491">
    <property type="term" value="F:oxidoreductase activity"/>
    <property type="evidence" value="ECO:0007669"/>
    <property type="project" value="TreeGrafter"/>
</dbReference>
<dbReference type="Proteomes" id="UP000235584">
    <property type="component" value="Chromosome"/>
</dbReference>
<accession>A0A2K9NQD9</accession>
<dbReference type="Pfam" id="PF13450">
    <property type="entry name" value="NAD_binding_8"/>
    <property type="match status" value="1"/>
</dbReference>
<protein>
    <submittedName>
        <fullName evidence="1">NAD/FAD-binding protein</fullName>
    </submittedName>
</protein>
<organism evidence="1 2">
    <name type="scientific">Bacteriovorax stolpii</name>
    <name type="common">Bdellovibrio stolpii</name>
    <dbReference type="NCBI Taxonomy" id="960"/>
    <lineage>
        <taxon>Bacteria</taxon>
        <taxon>Pseudomonadati</taxon>
        <taxon>Bdellovibrionota</taxon>
        <taxon>Bacteriovoracia</taxon>
        <taxon>Bacteriovoracales</taxon>
        <taxon>Bacteriovoracaceae</taxon>
        <taxon>Bacteriovorax</taxon>
    </lineage>
</organism>
<dbReference type="InterPro" id="IPR036188">
    <property type="entry name" value="FAD/NAD-bd_sf"/>
</dbReference>